<evidence type="ECO:0008006" key="3">
    <source>
        <dbReference type="Google" id="ProtNLM"/>
    </source>
</evidence>
<organism evidence="1 2">
    <name type="scientific">Pontixanthobacter aquaemixtae</name>
    <dbReference type="NCBI Taxonomy" id="1958940"/>
    <lineage>
        <taxon>Bacteria</taxon>
        <taxon>Pseudomonadati</taxon>
        <taxon>Pseudomonadota</taxon>
        <taxon>Alphaproteobacteria</taxon>
        <taxon>Sphingomonadales</taxon>
        <taxon>Erythrobacteraceae</taxon>
        <taxon>Pontixanthobacter</taxon>
    </lineage>
</organism>
<protein>
    <recommendedName>
        <fullName evidence="3">Phage gp6-like head-tail connector protein</fullName>
    </recommendedName>
</protein>
<dbReference type="RefSeq" id="WP_160604928.1">
    <property type="nucleotide sequence ID" value="NZ_WTYX01000002.1"/>
</dbReference>
<dbReference type="Gene3D" id="1.10.3230.30">
    <property type="entry name" value="Phage gp6-like head-tail connector protein"/>
    <property type="match status" value="1"/>
</dbReference>
<dbReference type="NCBIfam" id="TIGR02215">
    <property type="entry name" value="phage_chp_gp8"/>
    <property type="match status" value="1"/>
</dbReference>
<dbReference type="OrthoDB" id="8478788at2"/>
<gene>
    <name evidence="1" type="ORF">GRI41_10330</name>
</gene>
<accession>A0A844ZSB0</accession>
<dbReference type="Proteomes" id="UP000442714">
    <property type="component" value="Unassembled WGS sequence"/>
</dbReference>
<name>A0A844ZSB0_9SPHN</name>
<dbReference type="InterPro" id="IPR011738">
    <property type="entry name" value="Phage_CHP"/>
</dbReference>
<evidence type="ECO:0000313" key="2">
    <source>
        <dbReference type="Proteomes" id="UP000442714"/>
    </source>
</evidence>
<keyword evidence="2" id="KW-1185">Reference proteome</keyword>
<dbReference type="AlphaFoldDB" id="A0A844ZSB0"/>
<reference evidence="1 2" key="1">
    <citation type="submission" date="2019-12" db="EMBL/GenBank/DDBJ databases">
        <title>Genomic-based taxomic classification of the family Erythrobacteraceae.</title>
        <authorList>
            <person name="Xu L."/>
        </authorList>
    </citation>
    <scope>NUCLEOTIDE SEQUENCE [LARGE SCALE GENOMIC DNA]</scope>
    <source>
        <strain evidence="1 2">KCTC 52763</strain>
    </source>
</reference>
<sequence>MRRTIITPAELGGAALDELKQWLAITTDLQDAALTALLEASVESCEAFTRTMPLSVTGEEILPARRDWQSLSTQPVQAITGVDGIPAEGSRFALGSDAYEIELEADGSACVRVLQQGSAGRIAVRFVAGLAPGWGSLPEGLKHGIIRLAAARYRDRDSGQSASLPDSITALWRPWRRTRLT</sequence>
<dbReference type="EMBL" id="WTYX01000002">
    <property type="protein sequence ID" value="MXO91221.1"/>
    <property type="molecule type" value="Genomic_DNA"/>
</dbReference>
<proteinExistence type="predicted"/>
<comment type="caution">
    <text evidence="1">The sequence shown here is derived from an EMBL/GenBank/DDBJ whole genome shotgun (WGS) entry which is preliminary data.</text>
</comment>
<dbReference type="CDD" id="cd08054">
    <property type="entry name" value="gp6"/>
    <property type="match status" value="1"/>
</dbReference>
<evidence type="ECO:0000313" key="1">
    <source>
        <dbReference type="EMBL" id="MXO91221.1"/>
    </source>
</evidence>